<dbReference type="SUPFAM" id="SSF101898">
    <property type="entry name" value="NHL repeat"/>
    <property type="match status" value="1"/>
</dbReference>
<accession>M3C6H6</accession>
<dbReference type="Proteomes" id="UP000016931">
    <property type="component" value="Unassembled WGS sequence"/>
</dbReference>
<sequence length="664" mass="73807">MGKRGFAEAMVASTGYQNYKDRFGTRQRGNDCLESPPTAHWRCNLTAFSQKQNLYFVAYGSDIYVYVPQYPTQALPHAPALIVPSQPSRPGLRGTLDPRHPHYINVIVVERLGNEEVVAAVRDDGDVSVWLVRHVMHAVARRAEVGSSLSPVAEEVKAIFQANVGQSAWGLAIHAEARLIAVSANTHRISLFRFGLARESKTNREVTSNDDAASSTCQDRTVDVTLEVFNGSSNIPHVAFCNTGDDPQGRWLLTTDIGGNCRAIDLDVMQTYQTFRFAPVSNYLESHDRFNAGWGIFFLDRRSFIPEDSMNAALGLEKGERLPGEQVPGLYGNPPFWDISATVSHVPRCAAKFSASRRCGRRSRERRSTSIASAGTSSQLAREAASSPDNAAVSASDNTMMEAENDDVDPEIHDDNSDDYDYSDYDSDDFRTYTVGFASDDESDDHVYGRSMYDNNPRVAYPRRSVCEGLPCPILHASVRSVYLLQPPSNQTPTVGFNNALQQLVPAEHGWLNAFERLNMHCYIPAIGIVVLASQKGRVMILSLSRFLKRTTLPSSLSSSSPVTMGEDFAKKGHSMYQVRRQTVYAMRIEHILPFDEQEQQMHRPFQPLHGIATSPVQQGTALLPEDQCRWRLMLMYADHSILSYEISRKGSHDSAVDIGSVLV</sequence>
<organism evidence="2 3">
    <name type="scientific">Sphaerulina musiva (strain SO2202)</name>
    <name type="common">Poplar stem canker fungus</name>
    <name type="synonym">Septoria musiva</name>
    <dbReference type="NCBI Taxonomy" id="692275"/>
    <lineage>
        <taxon>Eukaryota</taxon>
        <taxon>Fungi</taxon>
        <taxon>Dikarya</taxon>
        <taxon>Ascomycota</taxon>
        <taxon>Pezizomycotina</taxon>
        <taxon>Dothideomycetes</taxon>
        <taxon>Dothideomycetidae</taxon>
        <taxon>Mycosphaerellales</taxon>
        <taxon>Mycosphaerellaceae</taxon>
        <taxon>Sphaerulina</taxon>
    </lineage>
</organism>
<dbReference type="OrthoDB" id="5591786at2759"/>
<proteinExistence type="predicted"/>
<dbReference type="EMBL" id="KB456261">
    <property type="protein sequence ID" value="EMF15851.1"/>
    <property type="molecule type" value="Genomic_DNA"/>
</dbReference>
<dbReference type="OMA" id="DVPYIPR"/>
<dbReference type="RefSeq" id="XP_016763972.1">
    <property type="nucleotide sequence ID" value="XM_016904420.1"/>
</dbReference>
<dbReference type="HOGENOM" id="CLU_007263_2_0_1"/>
<gene>
    <name evidence="2" type="ORF">SEPMUDRAFT_147621</name>
</gene>
<evidence type="ECO:0000313" key="3">
    <source>
        <dbReference type="Proteomes" id="UP000016931"/>
    </source>
</evidence>
<dbReference type="GeneID" id="27901557"/>
<evidence type="ECO:0000313" key="2">
    <source>
        <dbReference type="EMBL" id="EMF15851.1"/>
    </source>
</evidence>
<dbReference type="InterPro" id="IPR014839">
    <property type="entry name" value="Crt10"/>
</dbReference>
<keyword evidence="3" id="KW-1185">Reference proteome</keyword>
<name>M3C6H6_SPHMS</name>
<dbReference type="STRING" id="692275.M3C6H6"/>
<dbReference type="AlphaFoldDB" id="M3C6H6"/>
<dbReference type="eggNOG" id="ENOG502S49J">
    <property type="taxonomic scope" value="Eukaryota"/>
</dbReference>
<feature type="region of interest" description="Disordered" evidence="1">
    <location>
        <begin position="360"/>
        <end position="398"/>
    </location>
</feature>
<feature type="compositionally biased region" description="Polar residues" evidence="1">
    <location>
        <begin position="387"/>
        <end position="398"/>
    </location>
</feature>
<evidence type="ECO:0000256" key="1">
    <source>
        <dbReference type="SAM" id="MobiDB-lite"/>
    </source>
</evidence>
<reference evidence="2 3" key="1">
    <citation type="journal article" date="2012" name="PLoS Pathog.">
        <title>Diverse lifestyles and strategies of plant pathogenesis encoded in the genomes of eighteen Dothideomycetes fungi.</title>
        <authorList>
            <person name="Ohm R.A."/>
            <person name="Feau N."/>
            <person name="Henrissat B."/>
            <person name="Schoch C.L."/>
            <person name="Horwitz B.A."/>
            <person name="Barry K.W."/>
            <person name="Condon B.J."/>
            <person name="Copeland A.C."/>
            <person name="Dhillon B."/>
            <person name="Glaser F."/>
            <person name="Hesse C.N."/>
            <person name="Kosti I."/>
            <person name="LaButti K."/>
            <person name="Lindquist E.A."/>
            <person name="Lucas S."/>
            <person name="Salamov A.A."/>
            <person name="Bradshaw R.E."/>
            <person name="Ciuffetti L."/>
            <person name="Hamelin R.C."/>
            <person name="Kema G.H.J."/>
            <person name="Lawrence C."/>
            <person name="Scott J.A."/>
            <person name="Spatafora J.W."/>
            <person name="Turgeon B.G."/>
            <person name="de Wit P.J.G.M."/>
            <person name="Zhong S."/>
            <person name="Goodwin S.B."/>
            <person name="Grigoriev I.V."/>
        </authorList>
    </citation>
    <scope>NUCLEOTIDE SEQUENCE [LARGE SCALE GENOMIC DNA]</scope>
    <source>
        <strain evidence="2 3">SO2202</strain>
    </source>
</reference>
<protein>
    <submittedName>
        <fullName evidence="2">Uncharacterized protein</fullName>
    </submittedName>
</protein>
<dbReference type="Pfam" id="PF08728">
    <property type="entry name" value="CRT10"/>
    <property type="match status" value="1"/>
</dbReference>